<dbReference type="RefSeq" id="WP_419186011.1">
    <property type="nucleotide sequence ID" value="NZ_CP036290.1"/>
</dbReference>
<organism evidence="1 2">
    <name type="scientific">Rohdeia mirabilis</name>
    <dbReference type="NCBI Taxonomy" id="2528008"/>
    <lineage>
        <taxon>Bacteria</taxon>
        <taxon>Pseudomonadati</taxon>
        <taxon>Planctomycetota</taxon>
        <taxon>Planctomycetia</taxon>
        <taxon>Planctomycetia incertae sedis</taxon>
        <taxon>Rohdeia</taxon>
    </lineage>
</organism>
<dbReference type="Proteomes" id="UP000319342">
    <property type="component" value="Chromosome"/>
</dbReference>
<evidence type="ECO:0000313" key="2">
    <source>
        <dbReference type="Proteomes" id="UP000319342"/>
    </source>
</evidence>
<sequence length="54" mass="5787">MRRAIAKLDGLAEGDVEVDYKAKTCSIRVQEGDPSAEAIMDAVNSASRFTLATN</sequence>
<reference evidence="1 2" key="1">
    <citation type="submission" date="2019-02" db="EMBL/GenBank/DDBJ databases">
        <title>Deep-cultivation of Planctomycetes and their phenomic and genomic characterization uncovers novel biology.</title>
        <authorList>
            <person name="Wiegand S."/>
            <person name="Jogler M."/>
            <person name="Boedeker C."/>
            <person name="Pinto D."/>
            <person name="Vollmers J."/>
            <person name="Rivas-Marin E."/>
            <person name="Kohn T."/>
            <person name="Peeters S.H."/>
            <person name="Heuer A."/>
            <person name="Rast P."/>
            <person name="Oberbeckmann S."/>
            <person name="Bunk B."/>
            <person name="Jeske O."/>
            <person name="Meyerdierks A."/>
            <person name="Storesund J.E."/>
            <person name="Kallscheuer N."/>
            <person name="Luecker S."/>
            <person name="Lage O.M."/>
            <person name="Pohl T."/>
            <person name="Merkel B.J."/>
            <person name="Hornburger P."/>
            <person name="Mueller R.-W."/>
            <person name="Bruemmer F."/>
            <person name="Labrenz M."/>
            <person name="Spormann A.M."/>
            <person name="Op den Camp H."/>
            <person name="Overmann J."/>
            <person name="Amann R."/>
            <person name="Jetten M.S.M."/>
            <person name="Mascher T."/>
            <person name="Medema M.H."/>
            <person name="Devos D.P."/>
            <person name="Kaster A.-K."/>
            <person name="Ovreas L."/>
            <person name="Rohde M."/>
            <person name="Galperin M.Y."/>
            <person name="Jogler C."/>
        </authorList>
    </citation>
    <scope>NUCLEOTIDE SEQUENCE [LARGE SCALE GENOMIC DNA]</scope>
    <source>
        <strain evidence="1 2">Pla163</strain>
    </source>
</reference>
<name>A0A518D3L2_9BACT</name>
<dbReference type="AlphaFoldDB" id="A0A518D3L2"/>
<evidence type="ECO:0008006" key="3">
    <source>
        <dbReference type="Google" id="ProtNLM"/>
    </source>
</evidence>
<dbReference type="EMBL" id="CP036290">
    <property type="protein sequence ID" value="QDU86073.1"/>
    <property type="molecule type" value="Genomic_DNA"/>
</dbReference>
<accession>A0A518D3L2</accession>
<proteinExistence type="predicted"/>
<keyword evidence="2" id="KW-1185">Reference proteome</keyword>
<gene>
    <name evidence="1" type="ORF">Pla163_32220</name>
</gene>
<protein>
    <recommendedName>
        <fullName evidence="3">HMA domain-containing protein</fullName>
    </recommendedName>
</protein>
<evidence type="ECO:0000313" key="1">
    <source>
        <dbReference type="EMBL" id="QDU86073.1"/>
    </source>
</evidence>